<name>A0A6J5NMV7_9CAUD</name>
<evidence type="ECO:0000313" key="1">
    <source>
        <dbReference type="EMBL" id="CAB4137160.1"/>
    </source>
</evidence>
<proteinExistence type="predicted"/>
<organism evidence="2">
    <name type="scientific">uncultured Caudovirales phage</name>
    <dbReference type="NCBI Taxonomy" id="2100421"/>
    <lineage>
        <taxon>Viruses</taxon>
        <taxon>Duplodnaviria</taxon>
        <taxon>Heunggongvirae</taxon>
        <taxon>Uroviricota</taxon>
        <taxon>Caudoviricetes</taxon>
        <taxon>Peduoviridae</taxon>
        <taxon>Maltschvirus</taxon>
        <taxon>Maltschvirus maltsch</taxon>
    </lineage>
</organism>
<dbReference type="NCBIfam" id="TIGR04387">
    <property type="entry name" value="capsid_maj_N4"/>
    <property type="match status" value="1"/>
</dbReference>
<evidence type="ECO:0008006" key="4">
    <source>
        <dbReference type="Google" id="ProtNLM"/>
    </source>
</evidence>
<dbReference type="SUPFAM" id="SSF56563">
    <property type="entry name" value="Major capsid protein gp5"/>
    <property type="match status" value="1"/>
</dbReference>
<gene>
    <name evidence="1" type="ORF">UFOVP322_18</name>
    <name evidence="2" type="ORF">UFOVP771_16</name>
    <name evidence="3" type="ORF">UFOVP850_16</name>
</gene>
<sequence>MANETTSTSLNDLLPSIVAEAMFVASERSIMRNLVKNFTLPMGSGKTITVPRYPVQSAAAVNEGTDLTNTSVSTDGATLTVSEVGIMTTVTDYARMTSASNVIADVGRLFGDAIARKLDRDLIALFDGFSVALGDGTTAIAPAAIFQAVAKLRAQAVPGSDLYCVLHPEIAYDLKATLTNTYSNPNAGVLQNEAMASGYIGMIAGVPVFESSNFANSGNAGDFKGAVFHRDALGLAMLSDIKIETQRDASLRADEIVATAVYGVGELYDGYGVELHYDSSINP</sequence>
<dbReference type="Pfam" id="PF25209">
    <property type="entry name" value="Phage_capsid_4"/>
    <property type="match status" value="1"/>
</dbReference>
<accession>A0A6J5NMV7</accession>
<evidence type="ECO:0000313" key="3">
    <source>
        <dbReference type="EMBL" id="CAB4166184.1"/>
    </source>
</evidence>
<dbReference type="EMBL" id="LR796796">
    <property type="protein sequence ID" value="CAB4166184.1"/>
    <property type="molecule type" value="Genomic_DNA"/>
</dbReference>
<evidence type="ECO:0000313" key="2">
    <source>
        <dbReference type="EMBL" id="CAB4160749.1"/>
    </source>
</evidence>
<reference evidence="2" key="1">
    <citation type="submission" date="2020-04" db="EMBL/GenBank/DDBJ databases">
        <authorList>
            <person name="Chiriac C."/>
            <person name="Salcher M."/>
            <person name="Ghai R."/>
            <person name="Kavagutti S V."/>
        </authorList>
    </citation>
    <scope>NUCLEOTIDE SEQUENCE</scope>
</reference>
<dbReference type="EMBL" id="LR796330">
    <property type="protein sequence ID" value="CAB4137160.1"/>
    <property type="molecule type" value="Genomic_DNA"/>
</dbReference>
<protein>
    <recommendedName>
        <fullName evidence="4">Phage capsid</fullName>
    </recommendedName>
</protein>
<dbReference type="EMBL" id="LR796701">
    <property type="protein sequence ID" value="CAB4160749.1"/>
    <property type="molecule type" value="Genomic_DNA"/>
</dbReference>